<reference evidence="4 5" key="1">
    <citation type="submission" date="2020-04" db="EMBL/GenBank/DDBJ databases">
        <title>Rhodospirillaceae bacterium KN72 isolated from deep sea.</title>
        <authorList>
            <person name="Zhang D.-C."/>
        </authorList>
    </citation>
    <scope>NUCLEOTIDE SEQUENCE [LARGE SCALE GENOMIC DNA]</scope>
    <source>
        <strain evidence="4 5">KN72</strain>
    </source>
</reference>
<evidence type="ECO:0000256" key="1">
    <source>
        <dbReference type="ARBA" id="ARBA00023125"/>
    </source>
</evidence>
<dbReference type="PIRSF" id="PIRSF004555">
    <property type="entry name" value="UCP004555"/>
    <property type="match status" value="1"/>
</dbReference>
<gene>
    <name evidence="4" type="ORF">HH303_11920</name>
</gene>
<name>A0A7Y0E0W7_9PROT</name>
<keyword evidence="2" id="KW-0963">Cytoplasm</keyword>
<evidence type="ECO:0000256" key="3">
    <source>
        <dbReference type="SAM" id="MobiDB-lite"/>
    </source>
</evidence>
<proteinExistence type="inferred from homology"/>
<accession>A0A7Y0E0W7</accession>
<organism evidence="4 5">
    <name type="scientific">Pacificispira spongiicola</name>
    <dbReference type="NCBI Taxonomy" id="2729598"/>
    <lineage>
        <taxon>Bacteria</taxon>
        <taxon>Pseudomonadati</taxon>
        <taxon>Pseudomonadota</taxon>
        <taxon>Alphaproteobacteria</taxon>
        <taxon>Rhodospirillales</taxon>
        <taxon>Rhodospirillaceae</taxon>
        <taxon>Pacificispira</taxon>
    </lineage>
</organism>
<evidence type="ECO:0000313" key="5">
    <source>
        <dbReference type="Proteomes" id="UP000539372"/>
    </source>
</evidence>
<dbReference type="GO" id="GO:0003677">
    <property type="term" value="F:DNA binding"/>
    <property type="evidence" value="ECO:0007669"/>
    <property type="project" value="UniProtKB-UniRule"/>
</dbReference>
<protein>
    <recommendedName>
        <fullName evidence="2">Nucleoid-associated protein HH303_11920</fullName>
    </recommendedName>
</protein>
<feature type="compositionally biased region" description="Polar residues" evidence="3">
    <location>
        <begin position="12"/>
        <end position="22"/>
    </location>
</feature>
<dbReference type="PANTHER" id="PTHR33449">
    <property type="entry name" value="NUCLEOID-ASSOCIATED PROTEIN YBAB"/>
    <property type="match status" value="1"/>
</dbReference>
<comment type="similarity">
    <text evidence="2">Belongs to the YbaB/EbfC family.</text>
</comment>
<comment type="function">
    <text evidence="2">Binds to DNA and alters its conformation. May be involved in regulation of gene expression, nucleoid organization and DNA protection.</text>
</comment>
<dbReference type="Proteomes" id="UP000539372">
    <property type="component" value="Unassembled WGS sequence"/>
</dbReference>
<sequence>MKNLAGMMKQAQEMQSRMQEMQAQMETLEIDGTSGGGMVNVTVTGKGELRRLSIDPSLIDPNDKEVLEDLIVAAVNDAKGKADDRMREKTQELMGGLQLPPGMKLPF</sequence>
<dbReference type="InterPro" id="IPR036894">
    <property type="entry name" value="YbaB-like_sf"/>
</dbReference>
<dbReference type="RefSeq" id="WP_169625550.1">
    <property type="nucleotide sequence ID" value="NZ_JABBNT010000003.1"/>
</dbReference>
<keyword evidence="1 2" id="KW-0238">DNA-binding</keyword>
<dbReference type="PANTHER" id="PTHR33449:SF1">
    <property type="entry name" value="NUCLEOID-ASSOCIATED PROTEIN YBAB"/>
    <property type="match status" value="1"/>
</dbReference>
<dbReference type="InterPro" id="IPR004401">
    <property type="entry name" value="YbaB/EbfC"/>
</dbReference>
<comment type="caution">
    <text evidence="4">The sequence shown here is derived from an EMBL/GenBank/DDBJ whole genome shotgun (WGS) entry which is preliminary data.</text>
</comment>
<dbReference type="SUPFAM" id="SSF82607">
    <property type="entry name" value="YbaB-like"/>
    <property type="match status" value="1"/>
</dbReference>
<keyword evidence="5" id="KW-1185">Reference proteome</keyword>
<dbReference type="NCBIfam" id="TIGR00103">
    <property type="entry name" value="DNA_YbaB_EbfC"/>
    <property type="match status" value="1"/>
</dbReference>
<dbReference type="AlphaFoldDB" id="A0A7Y0E0W7"/>
<dbReference type="Gene3D" id="3.30.1310.10">
    <property type="entry name" value="Nucleoid-associated protein YbaB-like domain"/>
    <property type="match status" value="1"/>
</dbReference>
<evidence type="ECO:0000313" key="4">
    <source>
        <dbReference type="EMBL" id="NMM45190.1"/>
    </source>
</evidence>
<evidence type="ECO:0000256" key="2">
    <source>
        <dbReference type="HAMAP-Rule" id="MF_00274"/>
    </source>
</evidence>
<comment type="subcellular location">
    <subcellularLocation>
        <location evidence="2">Cytoplasm</location>
        <location evidence="2">Nucleoid</location>
    </subcellularLocation>
</comment>
<comment type="subunit">
    <text evidence="2">Homodimer.</text>
</comment>
<feature type="region of interest" description="Disordered" evidence="3">
    <location>
        <begin position="1"/>
        <end position="22"/>
    </location>
</feature>
<dbReference type="Pfam" id="PF02575">
    <property type="entry name" value="YbaB_DNA_bd"/>
    <property type="match status" value="1"/>
</dbReference>
<dbReference type="EMBL" id="JABBNT010000003">
    <property type="protein sequence ID" value="NMM45190.1"/>
    <property type="molecule type" value="Genomic_DNA"/>
</dbReference>
<dbReference type="HAMAP" id="MF_00274">
    <property type="entry name" value="DNA_YbaB_EbfC"/>
    <property type="match status" value="1"/>
</dbReference>
<dbReference type="GO" id="GO:0043590">
    <property type="term" value="C:bacterial nucleoid"/>
    <property type="evidence" value="ECO:0007669"/>
    <property type="project" value="UniProtKB-UniRule"/>
</dbReference>
<dbReference type="GO" id="GO:0005829">
    <property type="term" value="C:cytosol"/>
    <property type="evidence" value="ECO:0007669"/>
    <property type="project" value="TreeGrafter"/>
</dbReference>